<dbReference type="PROSITE" id="PS01124">
    <property type="entry name" value="HTH_ARAC_FAMILY_2"/>
    <property type="match status" value="1"/>
</dbReference>
<dbReference type="InterPro" id="IPR015943">
    <property type="entry name" value="WD40/YVTN_repeat-like_dom_sf"/>
</dbReference>
<sequence length="1340" mass="152552">MTKYYLCLLITLASLLKVSAQISFTHLGINDGLSQSTVFDITQDSKGNMWFSTFNGVNKYNGYDFTVYLHEEGNPHSISHNTARTIQAGSNGKVWIGTDEGLSCYDPIEDFFYNYYYEKDKKRAAVTGIIEIDPEHLLVNTSHGLTLFNISQSAFTTDKMDATLLSLKATAIHRYQDRIYIGTSQGVSVYSLIRHTLQTILTFPEGASKEVLTILQQSDSLLWIGTEGDGLYAVHPGTNTVRHYTASNGNSISSNFVRSLALDAQNRLWIGTFTSLYIYDEENDKFIAHVSDRLQEQSLSQSSIRSIFKDSQGGMWLGTYYGGINYYHPLRERFQHLHFSPHLNSLNDNIIGSITEDRTGCLWIGTNSGGVNKYNPSSKTFTYYQAQQGLGANDVKAIYIDEAADKVYIGTHTGGLNILHRSTGRIENYTTANSALTDNNVYDILPADKEGNLWIGTLNGLFSFNPTQRKFIEAYTGGKTQDKNRIRDLMTDSKQRLWIGGENGIALYAHQEGQLHPLPLLDKHTDLKNAFVYCIHEATNGTFWIGTRNGLYQFDEKKNEQTRYSVSDGLPNPVVYSILEDHLGRLWISTDKGLSCFHPETGKFRNFTSMDGLQSNQFTPKACCRTTEGEMYFGGINGISIFQPEQMQDNPYVPSPLITNMELFNIPVAPHDKTGILDKHISETTQITLQNKQSSFTLNFSVPNYIAGRHNTFAYQLEGYDKEWYHTDGDHHWATYTNLPAGRYNFLVKAANNDGKWNETPTSLKITILPAWYQTWWAITLFLLAVSGFIAWIFYYQMERMNKKRNEELQEMKTRFFIDISHELRTPLTLILAPLQELLLRTNDRWTRNQLEYIKKNADRLLHLVNQLMDYRRAEKGVFQLKVKAIYAHNIVEKNFRFYEQLAKRKQITYELQSDLMDKKVFCDANYLELVLNNLLSNAFKYTDKGQSITVYLKEDGPNLLLQVKDTGAGIPVDKQAKIFERFYQVENDHPGSGIGLSLVQKLVELHHGHLELESVEHEGSCFSIYLPKDKEAYKPEELAQTDTEKQLYSTNVKDMYIVDTEEEKEGTEQQPGEAGASASEGKRKKETILIVEDNTEIQQYLSEELSKSFITLEAGNGEEALEVVKENEIDLIITDVMMPVMDGIKLCRSIKQNLKTCHIPVIILSAKSELSDQLEGLQVGADDYIPKPFSLALIVTKIKNILRTHYRSIEHYSNSLEIEPEKIALNPLDEEFLTKAVSIVEKHMDNIEFSTDEFARELYMSRSSLHMKMKAVTGESTAEFIRKIRFNQACKLLKEGRYNVAEISLMVGFNTPSYFATCFKKYVGCLPSEYIKNGGKQQI</sequence>
<dbReference type="InterPro" id="IPR003594">
    <property type="entry name" value="HATPase_dom"/>
</dbReference>
<dbReference type="InterPro" id="IPR036097">
    <property type="entry name" value="HisK_dim/P_sf"/>
</dbReference>
<reference evidence="18 19" key="1">
    <citation type="submission" date="2013-04" db="EMBL/GenBank/DDBJ databases">
        <title>The Genome Sequence of Bacteroides massiliensis dnLKV3.</title>
        <authorList>
            <consortium name="The Broad Institute Genomics Platform"/>
            <consortium name="The Broad Institute Genome Sequencing Center for Infectious Disease"/>
            <person name="Earl A."/>
            <person name="Xavier R."/>
            <person name="Kuhn K."/>
            <person name="Stappenbeck T."/>
            <person name="Walker B."/>
            <person name="Young S."/>
            <person name="Zeng Q."/>
            <person name="Gargeya S."/>
            <person name="Fitzgerald M."/>
            <person name="Haas B."/>
            <person name="Abouelleil A."/>
            <person name="Allen A.W."/>
            <person name="Alvarado L."/>
            <person name="Arachchi H.M."/>
            <person name="Berlin A.M."/>
            <person name="Chapman S.B."/>
            <person name="Gainer-Dewar J."/>
            <person name="Goldberg J."/>
            <person name="Griggs A."/>
            <person name="Gujja S."/>
            <person name="Hansen M."/>
            <person name="Howarth C."/>
            <person name="Imamovic A."/>
            <person name="Ireland A."/>
            <person name="Larimer J."/>
            <person name="McCowan C."/>
            <person name="Murphy C."/>
            <person name="Pearson M."/>
            <person name="Poon T.W."/>
            <person name="Priest M."/>
            <person name="Roberts A."/>
            <person name="Saif S."/>
            <person name="Shea T."/>
            <person name="Sisk P."/>
            <person name="Sykes S."/>
            <person name="Wortman J."/>
            <person name="Nusbaum C."/>
            <person name="Birren B."/>
        </authorList>
    </citation>
    <scope>NUCLEOTIDE SEQUENCE [LARGE SCALE GENOMIC DNA]</scope>
    <source>
        <strain evidence="19">dnLKV3</strain>
    </source>
</reference>
<evidence type="ECO:0000256" key="11">
    <source>
        <dbReference type="PROSITE-ProRule" id="PRU00169"/>
    </source>
</evidence>
<evidence type="ECO:0000256" key="10">
    <source>
        <dbReference type="ARBA" id="ARBA00023163"/>
    </source>
</evidence>
<dbReference type="PANTHER" id="PTHR43547">
    <property type="entry name" value="TWO-COMPONENT HISTIDINE KINASE"/>
    <property type="match status" value="1"/>
</dbReference>
<dbReference type="SUPFAM" id="SSF47384">
    <property type="entry name" value="Homodimeric domain of signal transducing histidine kinase"/>
    <property type="match status" value="1"/>
</dbReference>
<dbReference type="RefSeq" id="WP_016277745.1">
    <property type="nucleotide sequence ID" value="NZ_JABVZU010000002.1"/>
</dbReference>
<dbReference type="GO" id="GO:0003700">
    <property type="term" value="F:DNA-binding transcription factor activity"/>
    <property type="evidence" value="ECO:0007669"/>
    <property type="project" value="InterPro"/>
</dbReference>
<dbReference type="Gene3D" id="2.60.40.10">
    <property type="entry name" value="Immunoglobulins"/>
    <property type="match status" value="1"/>
</dbReference>
<keyword evidence="14" id="KW-0732">Signal</keyword>
<dbReference type="PATRIC" id="fig|1235788.3.peg.3549"/>
<dbReference type="FunFam" id="1.10.287.130:FF:000045">
    <property type="entry name" value="Two-component system sensor histidine kinase/response regulator"/>
    <property type="match status" value="1"/>
</dbReference>
<dbReference type="PRINTS" id="PR00344">
    <property type="entry name" value="BCTRLSENSOR"/>
</dbReference>
<dbReference type="PROSITE" id="PS50109">
    <property type="entry name" value="HIS_KIN"/>
    <property type="match status" value="1"/>
</dbReference>
<organism evidence="18 19">
    <name type="scientific">Phocaeicola sartorii</name>
    <dbReference type="NCBI Taxonomy" id="671267"/>
    <lineage>
        <taxon>Bacteria</taxon>
        <taxon>Pseudomonadati</taxon>
        <taxon>Bacteroidota</taxon>
        <taxon>Bacteroidia</taxon>
        <taxon>Bacteroidales</taxon>
        <taxon>Bacteroidaceae</taxon>
        <taxon>Phocaeicola</taxon>
    </lineage>
</organism>
<evidence type="ECO:0000256" key="6">
    <source>
        <dbReference type="ARBA" id="ARBA00022777"/>
    </source>
</evidence>
<dbReference type="Pfam" id="PF00512">
    <property type="entry name" value="HisKA"/>
    <property type="match status" value="1"/>
</dbReference>
<dbReference type="SUPFAM" id="SSF55874">
    <property type="entry name" value="ATPase domain of HSP90 chaperone/DNA topoisomerase II/histidine kinase"/>
    <property type="match status" value="1"/>
</dbReference>
<evidence type="ECO:0000256" key="1">
    <source>
        <dbReference type="ARBA" id="ARBA00000085"/>
    </source>
</evidence>
<evidence type="ECO:0000256" key="7">
    <source>
        <dbReference type="ARBA" id="ARBA00022840"/>
    </source>
</evidence>
<keyword evidence="13" id="KW-0812">Transmembrane</keyword>
<dbReference type="Pfam" id="PF07495">
    <property type="entry name" value="Y_Y_Y"/>
    <property type="match status" value="1"/>
</dbReference>
<dbReference type="FunFam" id="1.10.10.60:FF:000284">
    <property type="entry name" value="Two-component system sensor histidine kinase/response regulator"/>
    <property type="match status" value="1"/>
</dbReference>
<feature type="transmembrane region" description="Helical" evidence="13">
    <location>
        <begin position="776"/>
        <end position="796"/>
    </location>
</feature>
<dbReference type="InterPro" id="IPR009057">
    <property type="entry name" value="Homeodomain-like_sf"/>
</dbReference>
<keyword evidence="9" id="KW-0805">Transcription regulation</keyword>
<keyword evidence="6" id="KW-0418">Kinase</keyword>
<dbReference type="InterPro" id="IPR001789">
    <property type="entry name" value="Sig_transdc_resp-reg_receiver"/>
</dbReference>
<dbReference type="InterPro" id="IPR011110">
    <property type="entry name" value="Reg_prop"/>
</dbReference>
<dbReference type="SMART" id="SM00387">
    <property type="entry name" value="HATPase_c"/>
    <property type="match status" value="1"/>
</dbReference>
<feature type="region of interest" description="Disordered" evidence="12">
    <location>
        <begin position="1063"/>
        <end position="1082"/>
    </location>
</feature>
<dbReference type="InterPro" id="IPR005467">
    <property type="entry name" value="His_kinase_dom"/>
</dbReference>
<dbReference type="FunFam" id="2.60.40.10:FF:000791">
    <property type="entry name" value="Two-component system sensor histidine kinase/response regulator"/>
    <property type="match status" value="1"/>
</dbReference>
<dbReference type="SUPFAM" id="SSF52172">
    <property type="entry name" value="CheY-like"/>
    <property type="match status" value="1"/>
</dbReference>
<evidence type="ECO:0000259" key="17">
    <source>
        <dbReference type="PROSITE" id="PS50110"/>
    </source>
</evidence>
<keyword evidence="4" id="KW-0808">Transferase</keyword>
<dbReference type="Pfam" id="PF00072">
    <property type="entry name" value="Response_reg"/>
    <property type="match status" value="1"/>
</dbReference>
<dbReference type="CDD" id="cd00075">
    <property type="entry name" value="HATPase"/>
    <property type="match status" value="1"/>
</dbReference>
<dbReference type="CDD" id="cd00082">
    <property type="entry name" value="HisKA"/>
    <property type="match status" value="1"/>
</dbReference>
<evidence type="ECO:0000259" key="15">
    <source>
        <dbReference type="PROSITE" id="PS01124"/>
    </source>
</evidence>
<feature type="domain" description="Histidine kinase" evidence="16">
    <location>
        <begin position="819"/>
        <end position="1031"/>
    </location>
</feature>
<dbReference type="OrthoDB" id="717811at2"/>
<evidence type="ECO:0000256" key="5">
    <source>
        <dbReference type="ARBA" id="ARBA00022741"/>
    </source>
</evidence>
<dbReference type="GO" id="GO:0043565">
    <property type="term" value="F:sequence-specific DNA binding"/>
    <property type="evidence" value="ECO:0007669"/>
    <property type="project" value="InterPro"/>
</dbReference>
<accession>R9I925</accession>
<keyword evidence="13" id="KW-1133">Transmembrane helix</keyword>
<evidence type="ECO:0000313" key="18">
    <source>
        <dbReference type="EMBL" id="EOS09910.1"/>
    </source>
</evidence>
<dbReference type="GO" id="GO:0005524">
    <property type="term" value="F:ATP binding"/>
    <property type="evidence" value="ECO:0007669"/>
    <property type="project" value="UniProtKB-KW"/>
</dbReference>
<evidence type="ECO:0000313" key="19">
    <source>
        <dbReference type="Proteomes" id="UP000014200"/>
    </source>
</evidence>
<keyword evidence="8" id="KW-0902">Two-component regulatory system</keyword>
<evidence type="ECO:0000256" key="4">
    <source>
        <dbReference type="ARBA" id="ARBA00022679"/>
    </source>
</evidence>
<dbReference type="PANTHER" id="PTHR43547:SF2">
    <property type="entry name" value="HYBRID SIGNAL TRANSDUCTION HISTIDINE KINASE C"/>
    <property type="match status" value="1"/>
</dbReference>
<dbReference type="Gene3D" id="2.130.10.10">
    <property type="entry name" value="YVTN repeat-like/Quinoprotein amine dehydrogenase"/>
    <property type="match status" value="2"/>
</dbReference>
<dbReference type="Pfam" id="PF12833">
    <property type="entry name" value="HTH_18"/>
    <property type="match status" value="1"/>
</dbReference>
<dbReference type="Gene3D" id="3.30.565.10">
    <property type="entry name" value="Histidine kinase-like ATPase, C-terminal domain"/>
    <property type="match status" value="1"/>
</dbReference>
<evidence type="ECO:0000256" key="9">
    <source>
        <dbReference type="ARBA" id="ARBA00023015"/>
    </source>
</evidence>
<dbReference type="SMART" id="SM00342">
    <property type="entry name" value="HTH_ARAC"/>
    <property type="match status" value="1"/>
</dbReference>
<dbReference type="FunFam" id="3.30.565.10:FF:000037">
    <property type="entry name" value="Hybrid sensor histidine kinase/response regulator"/>
    <property type="match status" value="1"/>
</dbReference>
<dbReference type="HOGENOM" id="CLU_000445_28_1_10"/>
<dbReference type="InterPro" id="IPR003661">
    <property type="entry name" value="HisK_dim/P_dom"/>
</dbReference>
<dbReference type="GO" id="GO:0000155">
    <property type="term" value="F:phosphorelay sensor kinase activity"/>
    <property type="evidence" value="ECO:0007669"/>
    <property type="project" value="InterPro"/>
</dbReference>
<dbReference type="STRING" id="1235788.C802_03463"/>
<evidence type="ECO:0000256" key="14">
    <source>
        <dbReference type="SAM" id="SignalP"/>
    </source>
</evidence>
<evidence type="ECO:0000256" key="12">
    <source>
        <dbReference type="SAM" id="MobiDB-lite"/>
    </source>
</evidence>
<feature type="signal peptide" evidence="14">
    <location>
        <begin position="1"/>
        <end position="20"/>
    </location>
</feature>
<dbReference type="FunFam" id="3.40.50.2300:FF:000138">
    <property type="entry name" value="Two-component system sensor histidine kinase/response regulator"/>
    <property type="match status" value="1"/>
</dbReference>
<dbReference type="Pfam" id="PF02518">
    <property type="entry name" value="HATPase_c"/>
    <property type="match status" value="1"/>
</dbReference>
<dbReference type="Pfam" id="PF07494">
    <property type="entry name" value="Reg_prop"/>
    <property type="match status" value="7"/>
</dbReference>
<dbReference type="GeneID" id="82152429"/>
<dbReference type="EMBL" id="ASSP01000021">
    <property type="protein sequence ID" value="EOS09910.1"/>
    <property type="molecule type" value="Genomic_DNA"/>
</dbReference>
<protein>
    <recommendedName>
        <fullName evidence="2">histidine kinase</fullName>
        <ecNumber evidence="2">2.7.13.3</ecNumber>
    </recommendedName>
</protein>
<dbReference type="Gene3D" id="1.10.287.130">
    <property type="match status" value="1"/>
</dbReference>
<dbReference type="InterPro" id="IPR013783">
    <property type="entry name" value="Ig-like_fold"/>
</dbReference>
<evidence type="ECO:0000256" key="13">
    <source>
        <dbReference type="SAM" id="Phobius"/>
    </source>
</evidence>
<dbReference type="SMART" id="SM00388">
    <property type="entry name" value="HisKA"/>
    <property type="match status" value="1"/>
</dbReference>
<evidence type="ECO:0000259" key="16">
    <source>
        <dbReference type="PROSITE" id="PS50109"/>
    </source>
</evidence>
<dbReference type="EC" id="2.7.13.3" evidence="2"/>
<keyword evidence="10" id="KW-0804">Transcription</keyword>
<evidence type="ECO:0000256" key="2">
    <source>
        <dbReference type="ARBA" id="ARBA00012438"/>
    </source>
</evidence>
<feature type="chain" id="PRO_5004483393" description="histidine kinase" evidence="14">
    <location>
        <begin position="21"/>
        <end position="1340"/>
    </location>
</feature>
<evidence type="ECO:0000256" key="3">
    <source>
        <dbReference type="ARBA" id="ARBA00022553"/>
    </source>
</evidence>
<feature type="domain" description="Response regulatory" evidence="17">
    <location>
        <begin position="1088"/>
        <end position="1203"/>
    </location>
</feature>
<keyword evidence="5" id="KW-0547">Nucleotide-binding</keyword>
<keyword evidence="13" id="KW-0472">Membrane</keyword>
<comment type="catalytic activity">
    <reaction evidence="1">
        <text>ATP + protein L-histidine = ADP + protein N-phospho-L-histidine.</text>
        <dbReference type="EC" id="2.7.13.3"/>
    </reaction>
</comment>
<dbReference type="SMART" id="SM00448">
    <property type="entry name" value="REC"/>
    <property type="match status" value="1"/>
</dbReference>
<dbReference type="SUPFAM" id="SSF46689">
    <property type="entry name" value="Homeodomain-like"/>
    <property type="match status" value="1"/>
</dbReference>
<keyword evidence="7" id="KW-0067">ATP-binding</keyword>
<feature type="modified residue" description="4-aspartylphosphate" evidence="11">
    <location>
        <position position="1136"/>
    </location>
</feature>
<dbReference type="Proteomes" id="UP000014200">
    <property type="component" value="Unassembled WGS sequence"/>
</dbReference>
<dbReference type="InterPro" id="IPR018060">
    <property type="entry name" value="HTH_AraC"/>
</dbReference>
<proteinExistence type="predicted"/>
<dbReference type="Gene3D" id="1.10.10.60">
    <property type="entry name" value="Homeodomain-like"/>
    <property type="match status" value="1"/>
</dbReference>
<dbReference type="Gene3D" id="3.40.50.2300">
    <property type="match status" value="1"/>
</dbReference>
<dbReference type="InterPro" id="IPR011123">
    <property type="entry name" value="Y_Y_Y"/>
</dbReference>
<dbReference type="SUPFAM" id="SSF63829">
    <property type="entry name" value="Calcium-dependent phosphotriesterase"/>
    <property type="match status" value="3"/>
</dbReference>
<evidence type="ECO:0000256" key="8">
    <source>
        <dbReference type="ARBA" id="ARBA00023012"/>
    </source>
</evidence>
<name>R9I925_9BACT</name>
<keyword evidence="19" id="KW-1185">Reference proteome</keyword>
<dbReference type="PROSITE" id="PS50110">
    <property type="entry name" value="RESPONSE_REGULATORY"/>
    <property type="match status" value="1"/>
</dbReference>
<dbReference type="CDD" id="cd17574">
    <property type="entry name" value="REC_OmpR"/>
    <property type="match status" value="1"/>
</dbReference>
<feature type="domain" description="HTH araC/xylS-type" evidence="15">
    <location>
        <begin position="1235"/>
        <end position="1334"/>
    </location>
</feature>
<comment type="caution">
    <text evidence="18">The sequence shown here is derived from an EMBL/GenBank/DDBJ whole genome shotgun (WGS) entry which is preliminary data.</text>
</comment>
<dbReference type="InterPro" id="IPR036890">
    <property type="entry name" value="HATPase_C_sf"/>
</dbReference>
<gene>
    <name evidence="18" type="ORF">C802_03463</name>
</gene>
<dbReference type="InterPro" id="IPR004358">
    <property type="entry name" value="Sig_transdc_His_kin-like_C"/>
</dbReference>
<keyword evidence="3 11" id="KW-0597">Phosphoprotein</keyword>
<dbReference type="InterPro" id="IPR011006">
    <property type="entry name" value="CheY-like_superfamily"/>
</dbReference>